<gene>
    <name evidence="2" type="ORF">BJ983_003267</name>
</gene>
<dbReference type="RefSeq" id="WP_345196470.1">
    <property type="nucleotide sequence ID" value="NZ_BAABHP010000014.1"/>
</dbReference>
<dbReference type="Proteomes" id="UP000535890">
    <property type="component" value="Unassembled WGS sequence"/>
</dbReference>
<feature type="transmembrane region" description="Helical" evidence="1">
    <location>
        <begin position="38"/>
        <end position="58"/>
    </location>
</feature>
<comment type="caution">
    <text evidence="2">The sequence shown here is derived from an EMBL/GenBank/DDBJ whole genome shotgun (WGS) entry which is preliminary data.</text>
</comment>
<evidence type="ECO:0000313" key="2">
    <source>
        <dbReference type="EMBL" id="NYD37165.1"/>
    </source>
</evidence>
<feature type="transmembrane region" description="Helical" evidence="1">
    <location>
        <begin position="6"/>
        <end position="26"/>
    </location>
</feature>
<feature type="transmembrane region" description="Helical" evidence="1">
    <location>
        <begin position="108"/>
        <end position="130"/>
    </location>
</feature>
<dbReference type="EMBL" id="JACCBN010000001">
    <property type="protein sequence ID" value="NYD37165.1"/>
    <property type="molecule type" value="Genomic_DNA"/>
</dbReference>
<accession>A0A7Y9J6E8</accession>
<feature type="transmembrane region" description="Helical" evidence="1">
    <location>
        <begin position="64"/>
        <end position="87"/>
    </location>
</feature>
<feature type="transmembrane region" description="Helical" evidence="1">
    <location>
        <begin position="150"/>
        <end position="175"/>
    </location>
</feature>
<proteinExistence type="predicted"/>
<dbReference type="Pfam" id="PF17197">
    <property type="entry name" value="DUF5134"/>
    <property type="match status" value="1"/>
</dbReference>
<keyword evidence="3" id="KW-1185">Reference proteome</keyword>
<dbReference type="AlphaFoldDB" id="A0A7Y9J6E8"/>
<evidence type="ECO:0008006" key="4">
    <source>
        <dbReference type="Google" id="ProtNLM"/>
    </source>
</evidence>
<keyword evidence="1" id="KW-0472">Membrane</keyword>
<evidence type="ECO:0000256" key="1">
    <source>
        <dbReference type="SAM" id="Phobius"/>
    </source>
</evidence>
<evidence type="ECO:0000313" key="3">
    <source>
        <dbReference type="Proteomes" id="UP000535890"/>
    </source>
</evidence>
<sequence>MDGFLGVAIATLFVLTTALCGLSLAAHGAQRSRRLAAAEANHVVMGVGMILMAAPATADLVVPGVGVLVFGVAAAGWLGVLLTSRLLGEPLGSIIGRDRCTGHPVHLLLVNAAMVAMYVAMAPGGGHAHAMPAGAEMPGMVMPEAPAAAFTPLQVVAGLLALYLVGHAVATAVVVTRRAPCHEPEPIVGGSVAVATRPVRLLAHGRVQLVGQAGMGVAMAAMLLLGI</sequence>
<reference evidence="2 3" key="1">
    <citation type="submission" date="2020-07" db="EMBL/GenBank/DDBJ databases">
        <title>Sequencing the genomes of 1000 actinobacteria strains.</title>
        <authorList>
            <person name="Klenk H.-P."/>
        </authorList>
    </citation>
    <scope>NUCLEOTIDE SEQUENCE [LARGE SCALE GENOMIC DNA]</scope>
    <source>
        <strain evidence="2 3">DSM 45772</strain>
    </source>
</reference>
<keyword evidence="1" id="KW-0812">Transmembrane</keyword>
<name>A0A7Y9J6E8_9PSEU</name>
<protein>
    <recommendedName>
        <fullName evidence="4">DUF5134 domain-containing protein</fullName>
    </recommendedName>
</protein>
<organism evidence="2 3">
    <name type="scientific">Actinomycetospora corticicola</name>
    <dbReference type="NCBI Taxonomy" id="663602"/>
    <lineage>
        <taxon>Bacteria</taxon>
        <taxon>Bacillati</taxon>
        <taxon>Actinomycetota</taxon>
        <taxon>Actinomycetes</taxon>
        <taxon>Pseudonocardiales</taxon>
        <taxon>Pseudonocardiaceae</taxon>
        <taxon>Actinomycetospora</taxon>
    </lineage>
</organism>
<keyword evidence="1" id="KW-1133">Transmembrane helix</keyword>
<dbReference type="InterPro" id="IPR033458">
    <property type="entry name" value="DUF5134"/>
</dbReference>